<feature type="domain" description="Tyrosinase copper-binding" evidence="5">
    <location>
        <begin position="115"/>
        <end position="132"/>
    </location>
</feature>
<dbReference type="OrthoDB" id="6132182at2759"/>
<dbReference type="PROSITE" id="PS00497">
    <property type="entry name" value="TYROSINASE_1"/>
    <property type="match status" value="1"/>
</dbReference>
<comment type="caution">
    <text evidence="7">The sequence shown here is derived from an EMBL/GenBank/DDBJ whole genome shotgun (WGS) entry which is preliminary data.</text>
</comment>
<dbReference type="Proteomes" id="UP000664132">
    <property type="component" value="Unassembled WGS sequence"/>
</dbReference>
<evidence type="ECO:0000256" key="3">
    <source>
        <dbReference type="SAM" id="MobiDB-lite"/>
    </source>
</evidence>
<evidence type="ECO:0000259" key="5">
    <source>
        <dbReference type="PROSITE" id="PS00497"/>
    </source>
</evidence>
<evidence type="ECO:0000256" key="4">
    <source>
        <dbReference type="SAM" id="SignalP"/>
    </source>
</evidence>
<protein>
    <recommendedName>
        <fullName evidence="5 6">Tyrosinase copper-binding domain-containing protein</fullName>
    </recommendedName>
</protein>
<keyword evidence="4" id="KW-0732">Signal</keyword>
<dbReference type="PANTHER" id="PTHR11474:SF125">
    <property type="entry name" value="N-ACETYL-6-HYDROXYTRYPTOPHAN OXIDASE IVOB-RELATED"/>
    <property type="match status" value="1"/>
</dbReference>
<dbReference type="EMBL" id="JAFJYH010000145">
    <property type="protein sequence ID" value="KAG4417780.1"/>
    <property type="molecule type" value="Genomic_DNA"/>
</dbReference>
<feature type="signal peptide" evidence="4">
    <location>
        <begin position="1"/>
        <end position="28"/>
    </location>
</feature>
<evidence type="ECO:0000313" key="7">
    <source>
        <dbReference type="EMBL" id="KAG4417780.1"/>
    </source>
</evidence>
<dbReference type="InterPro" id="IPR008922">
    <property type="entry name" value="Di-copper_centre_dom_sf"/>
</dbReference>
<dbReference type="InterPro" id="IPR002227">
    <property type="entry name" value="Tyrosinase_Cu-bd"/>
</dbReference>
<evidence type="ECO:0000259" key="6">
    <source>
        <dbReference type="PROSITE" id="PS00498"/>
    </source>
</evidence>
<dbReference type="PRINTS" id="PR00092">
    <property type="entry name" value="TYROSINASE"/>
</dbReference>
<evidence type="ECO:0000256" key="2">
    <source>
        <dbReference type="ARBA" id="ARBA00023002"/>
    </source>
</evidence>
<dbReference type="SUPFAM" id="SSF48056">
    <property type="entry name" value="Di-copper centre-containing domain"/>
    <property type="match status" value="1"/>
</dbReference>
<organism evidence="7 8">
    <name type="scientific">Cadophora malorum</name>
    <dbReference type="NCBI Taxonomy" id="108018"/>
    <lineage>
        <taxon>Eukaryota</taxon>
        <taxon>Fungi</taxon>
        <taxon>Dikarya</taxon>
        <taxon>Ascomycota</taxon>
        <taxon>Pezizomycotina</taxon>
        <taxon>Leotiomycetes</taxon>
        <taxon>Helotiales</taxon>
        <taxon>Ploettnerulaceae</taxon>
        <taxon>Cadophora</taxon>
    </lineage>
</organism>
<name>A0A8H7TA63_9HELO</name>
<evidence type="ECO:0000313" key="8">
    <source>
        <dbReference type="Proteomes" id="UP000664132"/>
    </source>
</evidence>
<dbReference type="PANTHER" id="PTHR11474">
    <property type="entry name" value="TYROSINASE FAMILY MEMBER"/>
    <property type="match status" value="1"/>
</dbReference>
<dbReference type="GO" id="GO:0016491">
    <property type="term" value="F:oxidoreductase activity"/>
    <property type="evidence" value="ECO:0007669"/>
    <property type="project" value="UniProtKB-KW"/>
</dbReference>
<proteinExistence type="predicted"/>
<dbReference type="Pfam" id="PF00264">
    <property type="entry name" value="Tyrosinase"/>
    <property type="match status" value="1"/>
</dbReference>
<keyword evidence="8" id="KW-1185">Reference proteome</keyword>
<dbReference type="PROSITE" id="PS00498">
    <property type="entry name" value="TYROSINASE_2"/>
    <property type="match status" value="1"/>
</dbReference>
<feature type="domain" description="Tyrosinase copper-binding" evidence="6">
    <location>
        <begin position="296"/>
        <end position="307"/>
    </location>
</feature>
<dbReference type="Gene3D" id="1.10.1280.10">
    <property type="entry name" value="Di-copper center containing domain from catechol oxidase"/>
    <property type="match status" value="1"/>
</dbReference>
<dbReference type="GO" id="GO:0046872">
    <property type="term" value="F:metal ion binding"/>
    <property type="evidence" value="ECO:0007669"/>
    <property type="project" value="UniProtKB-KW"/>
</dbReference>
<keyword evidence="2" id="KW-0560">Oxidoreductase</keyword>
<evidence type="ECO:0000256" key="1">
    <source>
        <dbReference type="ARBA" id="ARBA00022723"/>
    </source>
</evidence>
<feature type="chain" id="PRO_5034604562" description="Tyrosinase copper-binding domain-containing protein" evidence="4">
    <location>
        <begin position="29"/>
        <end position="372"/>
    </location>
</feature>
<sequence length="372" mass="40483">MAPGLGLLRRILCHLGPVLLLLSASVSGDVVGDLQTKGRTQINAQLAKSTTCTASKLMVRKEWGDVSVADRKAYIAAVLCLMSSPSKLPTGKFPGATNRYEDFVVVHMQQTLNIHGTGNFLSWHRYYTWAYEQTLRNECGYNGTQPYWDWGRWSNDPEASPIFDGSDTSMSGNGQKISHKATSVGPAQNGGGCVQKGPFANMTVHLGPVSPMADPAPPRNPRTDGYGSNPRCLRRDIGPYLCKNQATPALIAQLINNAKSIGPFQDTMQASPGVHTAGHFTIGADPGGDFYTSPNDPAFWLHHGMIDRTWTIWQSQDLPNRMQVIAGGTSMFGGGAQQKLTDTVDLTPLVSKVYQLKELMSIVDGPFCYVYE</sequence>
<dbReference type="AlphaFoldDB" id="A0A8H7TA63"/>
<accession>A0A8H7TA63</accession>
<reference evidence="7" key="1">
    <citation type="submission" date="2021-02" db="EMBL/GenBank/DDBJ databases">
        <title>Genome sequence Cadophora malorum strain M34.</title>
        <authorList>
            <person name="Stefanovic E."/>
            <person name="Vu D."/>
            <person name="Scully C."/>
            <person name="Dijksterhuis J."/>
            <person name="Roader J."/>
            <person name="Houbraken J."/>
        </authorList>
    </citation>
    <scope>NUCLEOTIDE SEQUENCE</scope>
    <source>
        <strain evidence="7">M34</strain>
    </source>
</reference>
<keyword evidence="1" id="KW-0479">Metal-binding</keyword>
<dbReference type="InterPro" id="IPR050316">
    <property type="entry name" value="Tyrosinase/Hemocyanin"/>
</dbReference>
<gene>
    <name evidence="7" type="ORF">IFR04_009068</name>
</gene>
<feature type="region of interest" description="Disordered" evidence="3">
    <location>
        <begin position="168"/>
        <end position="190"/>
    </location>
</feature>